<dbReference type="Proteomes" id="UP000735302">
    <property type="component" value="Unassembled WGS sequence"/>
</dbReference>
<evidence type="ECO:0000313" key="1">
    <source>
        <dbReference type="EMBL" id="GFO45833.1"/>
    </source>
</evidence>
<dbReference type="AlphaFoldDB" id="A0AAV4DP42"/>
<proteinExistence type="predicted"/>
<accession>A0AAV4DP42</accession>
<keyword evidence="2" id="KW-1185">Reference proteome</keyword>
<gene>
    <name evidence="1" type="ORF">PoB_007233800</name>
</gene>
<reference evidence="1 2" key="1">
    <citation type="journal article" date="2021" name="Elife">
        <title>Chloroplast acquisition without the gene transfer in kleptoplastic sea slugs, Plakobranchus ocellatus.</title>
        <authorList>
            <person name="Maeda T."/>
            <person name="Takahashi S."/>
            <person name="Yoshida T."/>
            <person name="Shimamura S."/>
            <person name="Takaki Y."/>
            <person name="Nagai Y."/>
            <person name="Toyoda A."/>
            <person name="Suzuki Y."/>
            <person name="Arimoto A."/>
            <person name="Ishii H."/>
            <person name="Satoh N."/>
            <person name="Nishiyama T."/>
            <person name="Hasebe M."/>
            <person name="Maruyama T."/>
            <person name="Minagawa J."/>
            <person name="Obokata J."/>
            <person name="Shigenobu S."/>
        </authorList>
    </citation>
    <scope>NUCLEOTIDE SEQUENCE [LARGE SCALE GENOMIC DNA]</scope>
</reference>
<sequence>MSSPLCRAGFGVVWVSELVLHYAGTSCYRFRFAVLESEPETRDGKKRRKRVSKRLPTLSRFDSGNRHIVFEKGIVSRVELVVTSPRHLREVSCLGFEQLHYQCEMSASETRRKRRRLYGQFIIGENSTRANSVMSEHHPLKY</sequence>
<organism evidence="1 2">
    <name type="scientific">Plakobranchus ocellatus</name>
    <dbReference type="NCBI Taxonomy" id="259542"/>
    <lineage>
        <taxon>Eukaryota</taxon>
        <taxon>Metazoa</taxon>
        <taxon>Spiralia</taxon>
        <taxon>Lophotrochozoa</taxon>
        <taxon>Mollusca</taxon>
        <taxon>Gastropoda</taxon>
        <taxon>Heterobranchia</taxon>
        <taxon>Euthyneura</taxon>
        <taxon>Panpulmonata</taxon>
        <taxon>Sacoglossa</taxon>
        <taxon>Placobranchoidea</taxon>
        <taxon>Plakobranchidae</taxon>
        <taxon>Plakobranchus</taxon>
    </lineage>
</organism>
<evidence type="ECO:0000313" key="2">
    <source>
        <dbReference type="Proteomes" id="UP000735302"/>
    </source>
</evidence>
<name>A0AAV4DP42_9GAST</name>
<protein>
    <submittedName>
        <fullName evidence="1">Uncharacterized protein</fullName>
    </submittedName>
</protein>
<dbReference type="EMBL" id="BLXT01008083">
    <property type="protein sequence ID" value="GFO45833.1"/>
    <property type="molecule type" value="Genomic_DNA"/>
</dbReference>
<comment type="caution">
    <text evidence="1">The sequence shown here is derived from an EMBL/GenBank/DDBJ whole genome shotgun (WGS) entry which is preliminary data.</text>
</comment>